<accession>A0ACC4D3B4</accession>
<proteinExistence type="predicted"/>
<name>A0ACC4D3B4_POPAL</name>
<comment type="caution">
    <text evidence="1">The sequence shown here is derived from an EMBL/GenBank/DDBJ whole genome shotgun (WGS) entry which is preliminary data.</text>
</comment>
<reference evidence="1 2" key="1">
    <citation type="journal article" date="2024" name="Plant Biotechnol. J.">
        <title>Genome and CRISPR/Cas9 system of a widespread forest tree (Populus alba) in the world.</title>
        <authorList>
            <person name="Liu Y.J."/>
            <person name="Jiang P.F."/>
            <person name="Han X.M."/>
            <person name="Li X.Y."/>
            <person name="Wang H.M."/>
            <person name="Wang Y.J."/>
            <person name="Wang X.X."/>
            <person name="Zeng Q.Y."/>
        </authorList>
    </citation>
    <scope>NUCLEOTIDE SEQUENCE [LARGE SCALE GENOMIC DNA]</scope>
    <source>
        <strain evidence="2">cv. PAL-ZL1</strain>
    </source>
</reference>
<organism evidence="1 2">
    <name type="scientific">Populus alba</name>
    <name type="common">White poplar</name>
    <dbReference type="NCBI Taxonomy" id="43335"/>
    <lineage>
        <taxon>Eukaryota</taxon>
        <taxon>Viridiplantae</taxon>
        <taxon>Streptophyta</taxon>
        <taxon>Embryophyta</taxon>
        <taxon>Tracheophyta</taxon>
        <taxon>Spermatophyta</taxon>
        <taxon>Magnoliopsida</taxon>
        <taxon>eudicotyledons</taxon>
        <taxon>Gunneridae</taxon>
        <taxon>Pentapetalae</taxon>
        <taxon>rosids</taxon>
        <taxon>fabids</taxon>
        <taxon>Malpighiales</taxon>
        <taxon>Salicaceae</taxon>
        <taxon>Saliceae</taxon>
        <taxon>Populus</taxon>
    </lineage>
</organism>
<evidence type="ECO:0000313" key="2">
    <source>
        <dbReference type="Proteomes" id="UP000309997"/>
    </source>
</evidence>
<sequence>MMRISFCWCSVARFCLLLRSWWWLVVVFSLLDWLKAIIVAGGQVLLAVDGCVGTSPTCCWLVVLVHCHLLFSLVVSVPAPGFSVGCCLMVNYLLVSSVVAFG</sequence>
<evidence type="ECO:0000313" key="1">
    <source>
        <dbReference type="EMBL" id="KAL3612061.1"/>
    </source>
</evidence>
<gene>
    <name evidence="1" type="ORF">D5086_003081</name>
</gene>
<dbReference type="EMBL" id="RCHU02000001">
    <property type="protein sequence ID" value="KAL3612061.1"/>
    <property type="molecule type" value="Genomic_DNA"/>
</dbReference>
<keyword evidence="2" id="KW-1185">Reference proteome</keyword>
<protein>
    <submittedName>
        <fullName evidence="1">Uncharacterized protein</fullName>
    </submittedName>
</protein>
<dbReference type="Proteomes" id="UP000309997">
    <property type="component" value="Unassembled WGS sequence"/>
</dbReference>